<evidence type="ECO:0000259" key="2">
    <source>
        <dbReference type="Pfam" id="PF01890"/>
    </source>
</evidence>
<dbReference type="PANTHER" id="PTHR37477:SF1">
    <property type="entry name" value="COBALT-PRECORRIN-5A HYDROLASE"/>
    <property type="match status" value="1"/>
</dbReference>
<gene>
    <name evidence="3" type="ORF">NCAST_05_04560</name>
</gene>
<dbReference type="Proteomes" id="UP000017048">
    <property type="component" value="Unassembled WGS sequence"/>
</dbReference>
<sequence>MTERVDDSDATAAIRQIRDKNAATPPPASTPPPATSPPPIDDPASDSPVAAERVADSRASGSAIGATCLDQAATAAGRDRVRVVVGLGLRPGTGAETITRAIDAVVGAAAVTVTGLATIDRRAAEAGLLSAADVLGVPVIACRAEELAEIDTPQRSPRVVRAVGTPSVAEAAALLVGRGELVCGRTVVGGVVVAVATVAGGGN</sequence>
<evidence type="ECO:0000256" key="1">
    <source>
        <dbReference type="SAM" id="MobiDB-lite"/>
    </source>
</evidence>
<dbReference type="InterPro" id="IPR052553">
    <property type="entry name" value="CbiG_hydrolase"/>
</dbReference>
<dbReference type="PANTHER" id="PTHR37477">
    <property type="entry name" value="COBALT-PRECORRIN-5A HYDROLASE"/>
    <property type="match status" value="1"/>
</dbReference>
<name>U5EA32_NOCAS</name>
<dbReference type="eggNOG" id="COG0079">
    <property type="taxonomic scope" value="Bacteria"/>
</dbReference>
<dbReference type="OrthoDB" id="5198016at2"/>
<proteinExistence type="predicted"/>
<reference evidence="3 4" key="1">
    <citation type="journal article" date="2014" name="BMC Genomics">
        <title>Genome based analysis of type-I polyketide synthase and nonribosomal peptide synthetase gene clusters in seven strains of five representative Nocardia species.</title>
        <authorList>
            <person name="Komaki H."/>
            <person name="Ichikawa N."/>
            <person name="Hosoyama A."/>
            <person name="Takahashi-Nakaguchi A."/>
            <person name="Matsuzawa T."/>
            <person name="Suzuki K."/>
            <person name="Fujita N."/>
            <person name="Gonoi T."/>
        </authorList>
    </citation>
    <scope>NUCLEOTIDE SEQUENCE [LARGE SCALE GENOMIC DNA]</scope>
    <source>
        <strain evidence="3 4">NBRC 15531</strain>
    </source>
</reference>
<feature type="domain" description="CobE/GbiG C-terminal" evidence="2">
    <location>
        <begin position="83"/>
        <end position="196"/>
    </location>
</feature>
<dbReference type="RefSeq" id="WP_019048126.1">
    <property type="nucleotide sequence ID" value="NZ_BAFO02000005.1"/>
</dbReference>
<feature type="region of interest" description="Disordered" evidence="1">
    <location>
        <begin position="1"/>
        <end position="47"/>
    </location>
</feature>
<dbReference type="STRING" id="1824.SAMN05444423_106215"/>
<feature type="compositionally biased region" description="Pro residues" evidence="1">
    <location>
        <begin position="24"/>
        <end position="41"/>
    </location>
</feature>
<dbReference type="AlphaFoldDB" id="U5EA32"/>
<dbReference type="GeneID" id="91518714"/>
<protein>
    <recommendedName>
        <fullName evidence="2">CobE/GbiG C-terminal domain-containing protein</fullName>
    </recommendedName>
</protein>
<dbReference type="Pfam" id="PF01890">
    <property type="entry name" value="CbiG_C"/>
    <property type="match status" value="1"/>
</dbReference>
<dbReference type="InterPro" id="IPR002750">
    <property type="entry name" value="CobE/GbiG_C"/>
</dbReference>
<evidence type="ECO:0000313" key="4">
    <source>
        <dbReference type="Proteomes" id="UP000017048"/>
    </source>
</evidence>
<dbReference type="InterPro" id="IPR036518">
    <property type="entry name" value="CobE/GbiG_C_sf"/>
</dbReference>
<dbReference type="EMBL" id="BAFO02000005">
    <property type="protein sequence ID" value="GAD82019.1"/>
    <property type="molecule type" value="Genomic_DNA"/>
</dbReference>
<accession>U5EA32</accession>
<dbReference type="Gene3D" id="3.30.420.180">
    <property type="entry name" value="CobE/GbiG C-terminal domain"/>
    <property type="match status" value="1"/>
</dbReference>
<comment type="caution">
    <text evidence="3">The sequence shown here is derived from an EMBL/GenBank/DDBJ whole genome shotgun (WGS) entry which is preliminary data.</text>
</comment>
<dbReference type="GO" id="GO:0009236">
    <property type="term" value="P:cobalamin biosynthetic process"/>
    <property type="evidence" value="ECO:0007669"/>
    <property type="project" value="InterPro"/>
</dbReference>
<dbReference type="SUPFAM" id="SSF159664">
    <property type="entry name" value="CobE/GbiG C-terminal domain-like"/>
    <property type="match status" value="1"/>
</dbReference>
<keyword evidence="4" id="KW-1185">Reference proteome</keyword>
<organism evidence="3 4">
    <name type="scientific">Nocardia asteroides NBRC 15531</name>
    <dbReference type="NCBI Taxonomy" id="1110697"/>
    <lineage>
        <taxon>Bacteria</taxon>
        <taxon>Bacillati</taxon>
        <taxon>Actinomycetota</taxon>
        <taxon>Actinomycetes</taxon>
        <taxon>Mycobacteriales</taxon>
        <taxon>Nocardiaceae</taxon>
        <taxon>Nocardia</taxon>
    </lineage>
</organism>
<evidence type="ECO:0000313" key="3">
    <source>
        <dbReference type="EMBL" id="GAD82019.1"/>
    </source>
</evidence>